<evidence type="ECO:0000313" key="10">
    <source>
        <dbReference type="Proteomes" id="UP000524246"/>
    </source>
</evidence>
<evidence type="ECO:0000256" key="7">
    <source>
        <dbReference type="RuleBase" id="RU003881"/>
    </source>
</evidence>
<dbReference type="PANTHER" id="PTHR48105">
    <property type="entry name" value="THIOREDOXIN REDUCTASE 1-RELATED-RELATED"/>
    <property type="match status" value="1"/>
</dbReference>
<evidence type="ECO:0000256" key="4">
    <source>
        <dbReference type="ARBA" id="ARBA00023157"/>
    </source>
</evidence>
<dbReference type="GO" id="GO:0005737">
    <property type="term" value="C:cytoplasm"/>
    <property type="evidence" value="ECO:0007669"/>
    <property type="project" value="InterPro"/>
</dbReference>
<dbReference type="Gene3D" id="3.50.50.60">
    <property type="entry name" value="FAD/NAD(P)-binding domain"/>
    <property type="match status" value="2"/>
</dbReference>
<keyword evidence="4" id="KW-1015">Disulfide bond</keyword>
<sequence length="314" mass="34343">MSQGNEKRKVTIIGSGPAALTAAIYSARAGLAPLVFQGPLPGGQLTTTTEVENFPGFVDGIMGPDLMENMEKQARRFGAKLLMESVEKVELEMHPFLIKTSKSSIESETLIISTGANPKYLGLPNEKELLGYGLSTCATCDGAFYRDKIIMVVGGGDSACEEALFLTRFGKKVYLVHRRDELRASKIMQKRVLAHEKIEVLWNRVPVAINGDRLNGVKSVTLKDTQSGVEENIETRAIFYAIGHTPNSELFKDYLDLDSQGYIITAPDSTATKIPGVFACGDVRDRVYRQAITAAASGCMAAIEAERWLEIEED</sequence>
<organism evidence="9 10">
    <name type="scientific">SAR324 cluster bacterium</name>
    <dbReference type="NCBI Taxonomy" id="2024889"/>
    <lineage>
        <taxon>Bacteria</taxon>
        <taxon>Deltaproteobacteria</taxon>
        <taxon>SAR324 cluster</taxon>
    </lineage>
</organism>
<comment type="subunit">
    <text evidence="6">Homodimer.</text>
</comment>
<comment type="caution">
    <text evidence="9">The sequence shown here is derived from an EMBL/GenBank/DDBJ whole genome shotgun (WGS) entry which is preliminary data.</text>
</comment>
<evidence type="ECO:0000313" key="9">
    <source>
        <dbReference type="EMBL" id="NMC62696.1"/>
    </source>
</evidence>
<dbReference type="InterPro" id="IPR023753">
    <property type="entry name" value="FAD/NAD-binding_dom"/>
</dbReference>
<evidence type="ECO:0000256" key="6">
    <source>
        <dbReference type="RuleBase" id="RU003880"/>
    </source>
</evidence>
<dbReference type="SUPFAM" id="SSF51905">
    <property type="entry name" value="FAD/NAD(P)-binding domain"/>
    <property type="match status" value="1"/>
</dbReference>
<evidence type="ECO:0000256" key="5">
    <source>
        <dbReference type="ARBA" id="ARBA00023284"/>
    </source>
</evidence>
<dbReference type="Proteomes" id="UP000524246">
    <property type="component" value="Unassembled WGS sequence"/>
</dbReference>
<dbReference type="InterPro" id="IPR036188">
    <property type="entry name" value="FAD/NAD-bd_sf"/>
</dbReference>
<dbReference type="Pfam" id="PF07992">
    <property type="entry name" value="Pyr_redox_2"/>
    <property type="match status" value="1"/>
</dbReference>
<comment type="similarity">
    <text evidence="6">Belongs to the class-II pyridine nucleotide-disulfide oxidoreductase family.</text>
</comment>
<keyword evidence="7" id="KW-0521">NADP</keyword>
<keyword evidence="1 6" id="KW-0285">Flavoprotein</keyword>
<proteinExistence type="inferred from homology"/>
<dbReference type="PRINTS" id="PR00469">
    <property type="entry name" value="PNDRDTASEII"/>
</dbReference>
<evidence type="ECO:0000259" key="8">
    <source>
        <dbReference type="Pfam" id="PF07992"/>
    </source>
</evidence>
<gene>
    <name evidence="9" type="primary">trxB</name>
    <name evidence="9" type="ORF">GYA55_05940</name>
</gene>
<dbReference type="AlphaFoldDB" id="A0A7X9FRU3"/>
<dbReference type="PROSITE" id="PS00573">
    <property type="entry name" value="PYRIDINE_REDOX_2"/>
    <property type="match status" value="1"/>
</dbReference>
<comment type="cofactor">
    <cofactor evidence="7">
        <name>FAD</name>
        <dbReference type="ChEBI" id="CHEBI:57692"/>
    </cofactor>
    <text evidence="7">Binds 1 FAD per subunit.</text>
</comment>
<dbReference type="InterPro" id="IPR008255">
    <property type="entry name" value="Pyr_nucl-diS_OxRdtase_2_AS"/>
</dbReference>
<dbReference type="InterPro" id="IPR050097">
    <property type="entry name" value="Ferredoxin-NADP_redctase_2"/>
</dbReference>
<dbReference type="GO" id="GO:0019430">
    <property type="term" value="P:removal of superoxide radicals"/>
    <property type="evidence" value="ECO:0007669"/>
    <property type="project" value="UniProtKB-UniRule"/>
</dbReference>
<dbReference type="NCBIfam" id="TIGR01292">
    <property type="entry name" value="TRX_reduct"/>
    <property type="match status" value="1"/>
</dbReference>
<keyword evidence="2 6" id="KW-0274">FAD</keyword>
<name>A0A7X9FRU3_9DELT</name>
<feature type="domain" description="FAD/NAD(P)-binding" evidence="8">
    <location>
        <begin position="9"/>
        <end position="298"/>
    </location>
</feature>
<evidence type="ECO:0000256" key="1">
    <source>
        <dbReference type="ARBA" id="ARBA00022630"/>
    </source>
</evidence>
<accession>A0A7X9FRU3</accession>
<evidence type="ECO:0000256" key="2">
    <source>
        <dbReference type="ARBA" id="ARBA00022827"/>
    </source>
</evidence>
<keyword evidence="5 6" id="KW-0676">Redox-active center</keyword>
<dbReference type="GO" id="GO:0004791">
    <property type="term" value="F:thioredoxin-disulfide reductase (NADPH) activity"/>
    <property type="evidence" value="ECO:0007669"/>
    <property type="project" value="UniProtKB-UniRule"/>
</dbReference>
<dbReference type="PRINTS" id="PR00368">
    <property type="entry name" value="FADPNR"/>
</dbReference>
<comment type="catalytic activity">
    <reaction evidence="6">
        <text>[thioredoxin]-dithiol + NADP(+) = [thioredoxin]-disulfide + NADPH + H(+)</text>
        <dbReference type="Rhea" id="RHEA:20345"/>
        <dbReference type="Rhea" id="RHEA-COMP:10698"/>
        <dbReference type="Rhea" id="RHEA-COMP:10700"/>
        <dbReference type="ChEBI" id="CHEBI:15378"/>
        <dbReference type="ChEBI" id="CHEBI:29950"/>
        <dbReference type="ChEBI" id="CHEBI:50058"/>
        <dbReference type="ChEBI" id="CHEBI:57783"/>
        <dbReference type="ChEBI" id="CHEBI:58349"/>
        <dbReference type="EC" id="1.8.1.9"/>
    </reaction>
</comment>
<dbReference type="InterPro" id="IPR005982">
    <property type="entry name" value="Thioredox_Rdtase"/>
</dbReference>
<evidence type="ECO:0000256" key="3">
    <source>
        <dbReference type="ARBA" id="ARBA00023002"/>
    </source>
</evidence>
<dbReference type="EC" id="1.8.1.9" evidence="6"/>
<protein>
    <recommendedName>
        <fullName evidence="6">Thioredoxin reductase</fullName>
        <ecNumber evidence="6">1.8.1.9</ecNumber>
    </recommendedName>
</protein>
<keyword evidence="3 6" id="KW-0560">Oxidoreductase</keyword>
<reference evidence="9 10" key="1">
    <citation type="journal article" date="2020" name="Biotechnol. Biofuels">
        <title>New insights from the biogas microbiome by comprehensive genome-resolved metagenomics of nearly 1600 species originating from multiple anaerobic digesters.</title>
        <authorList>
            <person name="Campanaro S."/>
            <person name="Treu L."/>
            <person name="Rodriguez-R L.M."/>
            <person name="Kovalovszki A."/>
            <person name="Ziels R.M."/>
            <person name="Maus I."/>
            <person name="Zhu X."/>
            <person name="Kougias P.G."/>
            <person name="Basile A."/>
            <person name="Luo G."/>
            <person name="Schluter A."/>
            <person name="Konstantinidis K.T."/>
            <person name="Angelidaki I."/>
        </authorList>
    </citation>
    <scope>NUCLEOTIDE SEQUENCE [LARGE SCALE GENOMIC DNA]</scope>
    <source>
        <strain evidence="9">AS27yjCOA_65</strain>
    </source>
</reference>
<dbReference type="EMBL" id="JAAZON010000255">
    <property type="protein sequence ID" value="NMC62696.1"/>
    <property type="molecule type" value="Genomic_DNA"/>
</dbReference>